<dbReference type="GO" id="GO:2000058">
    <property type="term" value="P:regulation of ubiquitin-dependent protein catabolic process"/>
    <property type="evidence" value="ECO:0007669"/>
    <property type="project" value="TreeGrafter"/>
</dbReference>
<name>A0A6N2MIF6_SALVM</name>
<sequence length="436" mass="49189">MASSSHASIAKLKVAGTWAGLLEVETENWTVPMLREEIAKRSNMGTESINLIFAGKVLKDGTSEEKSSLSQLGIKNNSKILACRVSVEEGKTLKNELLADDERNRRPCMSASVTALSKRHADGALPIEDFDIQLEDQSGNKVHFSETDRLSKIRTIIWQGNNDRSDAPYKWKRFIRKQMFTEALEALTMGEEAFSLCNPKSIELVDNIPILKIDMVWCYFMLRDIAWITVAGLHLKNAREGLERAHGKDSSRFRLLQAGRTSELALYLRLELLEGVVAYHSGQFDKSRKFLASAQENSSRSDIFSPLQVPDEALSLVTGMGFGEGDAKRTLRMSNQDIQSAVNFLVVEREKREQKREDDIRRRNEIMQVEQKRYGVTPLKKAVDLQRLTEVVSIGFEKELAAEALRKNENDTQKALDDLTNPEANTALQIKLDITN</sequence>
<evidence type="ECO:0008006" key="4">
    <source>
        <dbReference type="Google" id="ProtNLM"/>
    </source>
</evidence>
<dbReference type="PANTHER" id="PTHR12948">
    <property type="entry name" value="NEDD8 ULTIMATE BUSTER-1 BS4 PROTEIN"/>
    <property type="match status" value="1"/>
</dbReference>
<dbReference type="SUPFAM" id="SSF54236">
    <property type="entry name" value="Ubiquitin-like"/>
    <property type="match status" value="1"/>
</dbReference>
<dbReference type="InterPro" id="IPR029071">
    <property type="entry name" value="Ubiquitin-like_domsf"/>
</dbReference>
<dbReference type="InterPro" id="IPR039749">
    <property type="entry name" value="NUB1"/>
</dbReference>
<dbReference type="PANTHER" id="PTHR12948:SF3">
    <property type="entry name" value="NEDD8 ULTIMATE BUSTER 1"/>
    <property type="match status" value="1"/>
</dbReference>
<dbReference type="PROSITE" id="PS50030">
    <property type="entry name" value="UBA"/>
    <property type="match status" value="2"/>
</dbReference>
<dbReference type="SUPFAM" id="SSF46934">
    <property type="entry name" value="UBA-like"/>
    <property type="match status" value="2"/>
</dbReference>
<protein>
    <recommendedName>
        <fullName evidence="4">UBA domain-containing protein</fullName>
    </recommendedName>
</protein>
<evidence type="ECO:0000259" key="2">
    <source>
        <dbReference type="PROSITE" id="PS50053"/>
    </source>
</evidence>
<feature type="domain" description="Ubiquitin-like" evidence="2">
    <location>
        <begin position="30"/>
        <end position="80"/>
    </location>
</feature>
<feature type="domain" description="UBA" evidence="1">
    <location>
        <begin position="382"/>
        <end position="422"/>
    </location>
</feature>
<dbReference type="Gene3D" id="3.10.20.90">
    <property type="entry name" value="Phosphatidylinositol 3-kinase Catalytic Subunit, Chain A, domain 1"/>
    <property type="match status" value="1"/>
</dbReference>
<proteinExistence type="predicted"/>
<dbReference type="Gene3D" id="1.10.8.10">
    <property type="entry name" value="DNA helicase RuvA subunit, C-terminal domain"/>
    <property type="match status" value="2"/>
</dbReference>
<dbReference type="InterPro" id="IPR000626">
    <property type="entry name" value="Ubiquitin-like_dom"/>
</dbReference>
<accession>A0A6N2MIF6</accession>
<dbReference type="GO" id="GO:0031593">
    <property type="term" value="F:polyubiquitin modification-dependent protein binding"/>
    <property type="evidence" value="ECO:0007669"/>
    <property type="project" value="UniProtKB-ARBA"/>
</dbReference>
<evidence type="ECO:0000259" key="1">
    <source>
        <dbReference type="PROSITE" id="PS50030"/>
    </source>
</evidence>
<dbReference type="InterPro" id="IPR015940">
    <property type="entry name" value="UBA"/>
</dbReference>
<dbReference type="CDD" id="cd14291">
    <property type="entry name" value="UBA1_NUB1_like"/>
    <property type="match status" value="1"/>
</dbReference>
<reference evidence="3" key="1">
    <citation type="submission" date="2019-03" db="EMBL/GenBank/DDBJ databases">
        <authorList>
            <person name="Mank J."/>
            <person name="Almeida P."/>
        </authorList>
    </citation>
    <scope>NUCLEOTIDE SEQUENCE</scope>
    <source>
        <strain evidence="3">78183</strain>
    </source>
</reference>
<dbReference type="PROSITE" id="PS50053">
    <property type="entry name" value="UBIQUITIN_2"/>
    <property type="match status" value="1"/>
</dbReference>
<dbReference type="EMBL" id="CAADRP010001674">
    <property type="protein sequence ID" value="VFU47831.1"/>
    <property type="molecule type" value="Genomic_DNA"/>
</dbReference>
<dbReference type="SMART" id="SM00165">
    <property type="entry name" value="UBA"/>
    <property type="match status" value="2"/>
</dbReference>
<evidence type="ECO:0000313" key="3">
    <source>
        <dbReference type="EMBL" id="VFU47831.1"/>
    </source>
</evidence>
<dbReference type="Pfam" id="PF00240">
    <property type="entry name" value="ubiquitin"/>
    <property type="match status" value="1"/>
</dbReference>
<feature type="domain" description="UBA" evidence="1">
    <location>
        <begin position="308"/>
        <end position="348"/>
    </location>
</feature>
<organism evidence="3">
    <name type="scientific">Salix viminalis</name>
    <name type="common">Common osier</name>
    <name type="synonym">Basket willow</name>
    <dbReference type="NCBI Taxonomy" id="40686"/>
    <lineage>
        <taxon>Eukaryota</taxon>
        <taxon>Viridiplantae</taxon>
        <taxon>Streptophyta</taxon>
        <taxon>Embryophyta</taxon>
        <taxon>Tracheophyta</taxon>
        <taxon>Spermatophyta</taxon>
        <taxon>Magnoliopsida</taxon>
        <taxon>eudicotyledons</taxon>
        <taxon>Gunneridae</taxon>
        <taxon>Pentapetalae</taxon>
        <taxon>rosids</taxon>
        <taxon>fabids</taxon>
        <taxon>Malpighiales</taxon>
        <taxon>Salicaceae</taxon>
        <taxon>Saliceae</taxon>
        <taxon>Salix</taxon>
    </lineage>
</organism>
<dbReference type="InterPro" id="IPR009060">
    <property type="entry name" value="UBA-like_sf"/>
</dbReference>
<dbReference type="AlphaFoldDB" id="A0A6N2MIF6"/>
<gene>
    <name evidence="3" type="ORF">SVIM_LOCUS308744</name>
</gene>